<dbReference type="AlphaFoldDB" id="A0AAV4TLM3"/>
<dbReference type="EMBL" id="BPLR01011304">
    <property type="protein sequence ID" value="GIY45710.1"/>
    <property type="molecule type" value="Genomic_DNA"/>
</dbReference>
<name>A0AAV4TLM3_CAEEX</name>
<accession>A0AAV4TLM3</accession>
<reference evidence="1 2" key="1">
    <citation type="submission" date="2021-06" db="EMBL/GenBank/DDBJ databases">
        <title>Caerostris extrusa draft genome.</title>
        <authorList>
            <person name="Kono N."/>
            <person name="Arakawa K."/>
        </authorList>
    </citation>
    <scope>NUCLEOTIDE SEQUENCE [LARGE SCALE GENOMIC DNA]</scope>
</reference>
<keyword evidence="2" id="KW-1185">Reference proteome</keyword>
<evidence type="ECO:0000313" key="2">
    <source>
        <dbReference type="Proteomes" id="UP001054945"/>
    </source>
</evidence>
<gene>
    <name evidence="1" type="ORF">CEXT_80631</name>
</gene>
<proteinExistence type="predicted"/>
<protein>
    <submittedName>
        <fullName evidence="1">Uncharacterized protein</fullName>
    </submittedName>
</protein>
<sequence length="176" mass="19782">MTCSYGLRRCTDSRGKSCRGKIGPLPRLLLCPAQILFVPRNVQELTEECDGCAPVGDFDELGSTPPLEDNHCLSQLKESQQIKHRFSAEDCQPSANKNPHPRQITSKDCLLECPAAVTVSERKLSLHHSFKPPTWRLIDHLQVDLLIFRQAPFHVFFRVLIGFCLSPGLSEVDRGM</sequence>
<dbReference type="Proteomes" id="UP001054945">
    <property type="component" value="Unassembled WGS sequence"/>
</dbReference>
<comment type="caution">
    <text evidence="1">The sequence shown here is derived from an EMBL/GenBank/DDBJ whole genome shotgun (WGS) entry which is preliminary data.</text>
</comment>
<evidence type="ECO:0000313" key="1">
    <source>
        <dbReference type="EMBL" id="GIY45710.1"/>
    </source>
</evidence>
<organism evidence="1 2">
    <name type="scientific">Caerostris extrusa</name>
    <name type="common">Bark spider</name>
    <name type="synonym">Caerostris bankana</name>
    <dbReference type="NCBI Taxonomy" id="172846"/>
    <lineage>
        <taxon>Eukaryota</taxon>
        <taxon>Metazoa</taxon>
        <taxon>Ecdysozoa</taxon>
        <taxon>Arthropoda</taxon>
        <taxon>Chelicerata</taxon>
        <taxon>Arachnida</taxon>
        <taxon>Araneae</taxon>
        <taxon>Araneomorphae</taxon>
        <taxon>Entelegynae</taxon>
        <taxon>Araneoidea</taxon>
        <taxon>Araneidae</taxon>
        <taxon>Caerostris</taxon>
    </lineage>
</organism>